<keyword evidence="3" id="KW-1185">Reference proteome</keyword>
<dbReference type="AlphaFoldDB" id="A0A841QGC2"/>
<keyword evidence="1" id="KW-1133">Transmembrane helix</keyword>
<comment type="caution">
    <text evidence="2">The sequence shown here is derived from an EMBL/GenBank/DDBJ whole genome shotgun (WGS) entry which is preliminary data.</text>
</comment>
<evidence type="ECO:0000313" key="3">
    <source>
        <dbReference type="Proteomes" id="UP000578000"/>
    </source>
</evidence>
<accession>A0A841QGC2</accession>
<dbReference type="Pfam" id="PF06912">
    <property type="entry name" value="DUF1275"/>
    <property type="match status" value="1"/>
</dbReference>
<keyword evidence="1" id="KW-0812">Transmembrane</keyword>
<reference evidence="2 3" key="1">
    <citation type="submission" date="2020-08" db="EMBL/GenBank/DDBJ databases">
        <title>Genomic Encyclopedia of Type Strains, Phase IV (KMG-IV): sequencing the most valuable type-strain genomes for metagenomic binning, comparative biology and taxonomic classification.</title>
        <authorList>
            <person name="Goeker M."/>
        </authorList>
    </citation>
    <scope>NUCLEOTIDE SEQUENCE [LARGE SCALE GENOMIC DNA]</scope>
    <source>
        <strain evidence="2 3">DSM 4491</strain>
    </source>
</reference>
<keyword evidence="1" id="KW-0472">Membrane</keyword>
<dbReference type="RefSeq" id="WP_264813804.1">
    <property type="nucleotide sequence ID" value="NZ_BAABDB010000036.1"/>
</dbReference>
<dbReference type="InterPro" id="IPR010699">
    <property type="entry name" value="DUF1275"/>
</dbReference>
<proteinExistence type="predicted"/>
<name>A0A841QGC2_9PROT</name>
<organism evidence="2 3">
    <name type="scientific">Acetobacter lovaniensis</name>
    <dbReference type="NCBI Taxonomy" id="104100"/>
    <lineage>
        <taxon>Bacteria</taxon>
        <taxon>Pseudomonadati</taxon>
        <taxon>Pseudomonadota</taxon>
        <taxon>Alphaproteobacteria</taxon>
        <taxon>Acetobacterales</taxon>
        <taxon>Acetobacteraceae</taxon>
        <taxon>Acetobacter</taxon>
    </lineage>
</organism>
<dbReference type="Proteomes" id="UP000578000">
    <property type="component" value="Unassembled WGS sequence"/>
</dbReference>
<evidence type="ECO:0000313" key="2">
    <source>
        <dbReference type="EMBL" id="MBB6457560.1"/>
    </source>
</evidence>
<dbReference type="EMBL" id="JACHIE010000008">
    <property type="protein sequence ID" value="MBB6457560.1"/>
    <property type="molecule type" value="Genomic_DNA"/>
</dbReference>
<evidence type="ECO:0000256" key="1">
    <source>
        <dbReference type="SAM" id="Phobius"/>
    </source>
</evidence>
<gene>
    <name evidence="2" type="ORF">HNR55_002156</name>
</gene>
<sequence length="101" mass="10858">MGSTIHADAIHTWAASAPSLSKQEWRNHFLTGTKPLQVHFFHPVDPVRRTGTRERLGLHAAIVLSFTLGGVAGAFLYGWWSAPFLLALAGLLACLALPGAL</sequence>
<feature type="transmembrane region" description="Helical" evidence="1">
    <location>
        <begin position="56"/>
        <end position="76"/>
    </location>
</feature>
<protein>
    <submittedName>
        <fullName evidence="2">Uncharacterized membrane protein YoaK (UPF0700 family)</fullName>
    </submittedName>
</protein>